<dbReference type="EMBL" id="JAVRHN010000003">
    <property type="protein sequence ID" value="MDT0685563.1"/>
    <property type="molecule type" value="Genomic_DNA"/>
</dbReference>
<dbReference type="RefSeq" id="WP_311498983.1">
    <property type="nucleotide sequence ID" value="NZ_JAVRHN010000003.1"/>
</dbReference>
<feature type="domain" description="Helicase ATP-binding" evidence="1">
    <location>
        <begin position="423"/>
        <end position="576"/>
    </location>
</feature>
<dbReference type="Proteomes" id="UP001253848">
    <property type="component" value="Unassembled WGS sequence"/>
</dbReference>
<dbReference type="SUPFAM" id="SSF52540">
    <property type="entry name" value="P-loop containing nucleoside triphosphate hydrolases"/>
    <property type="match status" value="1"/>
</dbReference>
<evidence type="ECO:0000313" key="3">
    <source>
        <dbReference type="Proteomes" id="UP001253848"/>
    </source>
</evidence>
<evidence type="ECO:0000259" key="1">
    <source>
        <dbReference type="PROSITE" id="PS51192"/>
    </source>
</evidence>
<keyword evidence="3" id="KW-1185">Reference proteome</keyword>
<dbReference type="GO" id="GO:0004386">
    <property type="term" value="F:helicase activity"/>
    <property type="evidence" value="ECO:0007669"/>
    <property type="project" value="UniProtKB-KW"/>
</dbReference>
<comment type="caution">
    <text evidence="2">The sequence shown here is derived from an EMBL/GenBank/DDBJ whole genome shotgun (WGS) entry which is preliminary data.</text>
</comment>
<dbReference type="InterPro" id="IPR006935">
    <property type="entry name" value="Helicase/UvrB_N"/>
</dbReference>
<accession>A0ABU3DPD4</accession>
<name>A0ABU3DPD4_9FLAO</name>
<dbReference type="InterPro" id="IPR027417">
    <property type="entry name" value="P-loop_NTPase"/>
</dbReference>
<gene>
    <name evidence="2" type="ORF">RM541_04270</name>
</gene>
<keyword evidence="2" id="KW-0547">Nucleotide-binding</keyword>
<dbReference type="SMART" id="SM00487">
    <property type="entry name" value="DEXDc"/>
    <property type="match status" value="1"/>
</dbReference>
<dbReference type="InterPro" id="IPR014001">
    <property type="entry name" value="Helicase_ATP-bd"/>
</dbReference>
<reference evidence="2 3" key="1">
    <citation type="submission" date="2023-09" db="EMBL/GenBank/DDBJ databases">
        <authorList>
            <person name="Rey-Velasco X."/>
        </authorList>
    </citation>
    <scope>NUCLEOTIDE SEQUENCE [LARGE SCALE GENOMIC DNA]</scope>
    <source>
        <strain evidence="2 3">F225</strain>
    </source>
</reference>
<evidence type="ECO:0000313" key="2">
    <source>
        <dbReference type="EMBL" id="MDT0685563.1"/>
    </source>
</evidence>
<dbReference type="PROSITE" id="PS51192">
    <property type="entry name" value="HELICASE_ATP_BIND_1"/>
    <property type="match status" value="1"/>
</dbReference>
<dbReference type="Pfam" id="PF04851">
    <property type="entry name" value="ResIII"/>
    <property type="match status" value="1"/>
</dbReference>
<keyword evidence="2" id="KW-0378">Hydrolase</keyword>
<keyword evidence="2" id="KW-0347">Helicase</keyword>
<organism evidence="2 3">
    <name type="scientific">Autumnicola psychrophila</name>
    <dbReference type="NCBI Taxonomy" id="3075592"/>
    <lineage>
        <taxon>Bacteria</taxon>
        <taxon>Pseudomonadati</taxon>
        <taxon>Bacteroidota</taxon>
        <taxon>Flavobacteriia</taxon>
        <taxon>Flavobacteriales</taxon>
        <taxon>Flavobacteriaceae</taxon>
        <taxon>Autumnicola</taxon>
    </lineage>
</organism>
<protein>
    <submittedName>
        <fullName evidence="2">DEAD/DEAH box helicase family protein</fullName>
    </submittedName>
</protein>
<sequence>MDFKNLKAQPIKKRVASIKLINEPFKSHLLVDKFFTEIDICKNGGEIINYFSLEELENRINSFKKEGKSKNEHPTILKGIYTDGIKSSDCSKPSPFLFFDIDVKNVINKHLKNPSVNQRVFNFFQKISLLTYRSYSQEGIAGILYVPQLVKIGDSHSRSHQIVGNAIYKFLKTELKSKLEIEIEFDESQANFRQGRYLAEQQYPVELNKEPLIFNYELKEELELDDLGVVQYKFTSNTISTSIIEKYNTDADIRFLVQQAGFNELNKSSDSIRLRHSKSLSYSTGFVDLKDNTYMNYSETFGGKKKYDAFEFSKKFLFNGDFESLVNDLRVQGYDEIIIDERDFEDGLNYLSNHTSQDEVAKVCYHLRKGTVKQKSMFFQEVRQLDIDETVLRSYLGYNQIEIVYDKSYKIKGHIGGKIKSIIEDYKNEDKIILRAETGTGKTTAFLKFFPQFFPEKKILILEPLTAIVDQSKNDYPNLTGLTGISGLGEFQQAYEDRIVMATYEKGITLLKDQVPFDYIIVDEIHNLLVANGYKPETISQLTWLLKDKKVIGLTGTPSNIFSSLGYKLINLENTDRNVTEVIQRVSNKEAEKIILNHLNFVEGKVIIRVNSEKVLKSVKQELIELKRFEENQILILHSDFEIKKSEDFKLMAEKGKFRNNVRVVLTTGVIDEGVSLYQEGFTDVVFIENDYRQRPESIKQFFARFRHIEPQRKNYHYFKMKNNQDFNVFNEANYFKNQERSLKRRCSGDFTTYTDLSEFDKYFYVHSCTINPFFLAYKTTNITYSSFNHEEYNSFLETNYDLKVRLDASWTMEEIDISEIKESRKVTKETIDRLWLKETEMCIDAVLSYSRNEEIQNYFNFKGMDKKICLYSFVQDELKDFESLCVNFIKLKKVGLKNIEMFRNGKKRGQEAITNLIKIQNLKNLLDNPKNDKDRDLKHKFQEFILQLKQKKSFEANEMKPIWYKIFGKEIGLTQKSLIKLLKEDFSLTEDKYHLFKFSDS</sequence>
<keyword evidence="2" id="KW-0067">ATP-binding</keyword>
<dbReference type="Gene3D" id="3.40.50.300">
    <property type="entry name" value="P-loop containing nucleotide triphosphate hydrolases"/>
    <property type="match status" value="1"/>
</dbReference>
<proteinExistence type="predicted"/>